<evidence type="ECO:0000313" key="1">
    <source>
        <dbReference type="EMBL" id="KAK3061229.1"/>
    </source>
</evidence>
<name>A0ACC3D3D3_9PEZI</name>
<accession>A0ACC3D3D3</accession>
<dbReference type="Proteomes" id="UP001186974">
    <property type="component" value="Unassembled WGS sequence"/>
</dbReference>
<keyword evidence="2" id="KW-1185">Reference proteome</keyword>
<dbReference type="EMBL" id="JAWDJW010007982">
    <property type="protein sequence ID" value="KAK3061229.1"/>
    <property type="molecule type" value="Genomic_DNA"/>
</dbReference>
<protein>
    <submittedName>
        <fullName evidence="1">Uncharacterized protein</fullName>
    </submittedName>
</protein>
<sequence length="725" mass="83520">QQLDDALLHNGVQHCELKNVEEPPRLAFSATAPLLYVHGRHRLAAAEEFLEPIDRWWTAELYFRDIPGTAKAYLREQYLNCRNCSDGEIYRYIRLYQKSGDEQGERRWRSRLSPSKTKALKQLQSQCHGSIVGCLDELVQFPGLWNSFQLGSFPTILSLRCPEEVCNYLRTVNEVWHTITIRSASLATSLDYTTVERLQSLCPGLSSQDRDLVENLMEDRVIFPHEERMETRDETTRAILTVPTLIVTLRTFFDDVKYLQPAVLSLKRLFPSANHLSLREAVRKSYVAAHADHGQVYMENAENVGQRLSLPYEKHVDSGYLQLLLYIWRHFPEMTSVDTKKSRASRQTNNAYRAGVRRDGEYHCRWINLAKLAPTLGFDNEEIRRLKARDPDIEVIRRNLLHLRPKHLFEIEPHSFDLEVNRQLEALASFSRRRIYLNYPEINTDHGGPPPSARCGKPDQTSQDLDRCYMFLQNVTRREDHPLRKSITSFAVKRLIIHAFMGELANIPVDDDDPYDSIYSCYRQIEYEPECQDSRTDPTSLTSRKKRKLSPTTDDVECTPTRPGMVFPSLTDDIVEAPQTIHIVTTCVRQMVSKYLAERIVTFAKLDADWTVKERDIYATTSTCTVEDMQAIAATIDERVKSGSYRVMQSFGILVRGRMKAIDFRTITPDALKTSDIPGVVFFVDSDVLGSQFYTLPFEDLCVKMYGTTVSDERLKEVEGLRTVM</sequence>
<reference evidence="1" key="1">
    <citation type="submission" date="2024-09" db="EMBL/GenBank/DDBJ databases">
        <title>Black Yeasts Isolated from many extreme environments.</title>
        <authorList>
            <person name="Coleine C."/>
            <person name="Stajich J.E."/>
            <person name="Selbmann L."/>
        </authorList>
    </citation>
    <scope>NUCLEOTIDE SEQUENCE</scope>
    <source>
        <strain evidence="1">CCFEE 5737</strain>
    </source>
</reference>
<comment type="caution">
    <text evidence="1">The sequence shown here is derived from an EMBL/GenBank/DDBJ whole genome shotgun (WGS) entry which is preliminary data.</text>
</comment>
<gene>
    <name evidence="1" type="ORF">LTS18_006731</name>
</gene>
<organism evidence="1 2">
    <name type="scientific">Coniosporium uncinatum</name>
    <dbReference type="NCBI Taxonomy" id="93489"/>
    <lineage>
        <taxon>Eukaryota</taxon>
        <taxon>Fungi</taxon>
        <taxon>Dikarya</taxon>
        <taxon>Ascomycota</taxon>
        <taxon>Pezizomycotina</taxon>
        <taxon>Dothideomycetes</taxon>
        <taxon>Dothideomycetes incertae sedis</taxon>
        <taxon>Coniosporium</taxon>
    </lineage>
</organism>
<feature type="non-terminal residue" evidence="1">
    <location>
        <position position="1"/>
    </location>
</feature>
<proteinExistence type="predicted"/>
<evidence type="ECO:0000313" key="2">
    <source>
        <dbReference type="Proteomes" id="UP001186974"/>
    </source>
</evidence>